<dbReference type="InterPro" id="IPR000873">
    <property type="entry name" value="AMP-dep_synth/lig_dom"/>
</dbReference>
<comment type="caution">
    <text evidence="3">The sequence shown here is derived from an EMBL/GenBank/DDBJ whole genome shotgun (WGS) entry which is preliminary data.</text>
</comment>
<name>A0A060SMA5_PYCCI</name>
<proteinExistence type="predicted"/>
<dbReference type="HOGENOM" id="CLU_000022_17_0_1"/>
<dbReference type="Proteomes" id="UP000029665">
    <property type="component" value="Unassembled WGS sequence"/>
</dbReference>
<organism evidence="3 4">
    <name type="scientific">Pycnoporus cinnabarinus</name>
    <name type="common">Cinnabar-red polypore</name>
    <name type="synonym">Trametes cinnabarina</name>
    <dbReference type="NCBI Taxonomy" id="5643"/>
    <lineage>
        <taxon>Eukaryota</taxon>
        <taxon>Fungi</taxon>
        <taxon>Dikarya</taxon>
        <taxon>Basidiomycota</taxon>
        <taxon>Agaricomycotina</taxon>
        <taxon>Agaricomycetes</taxon>
        <taxon>Polyporales</taxon>
        <taxon>Polyporaceae</taxon>
        <taxon>Trametes</taxon>
    </lineage>
</organism>
<dbReference type="Pfam" id="PF00501">
    <property type="entry name" value="AMP-binding"/>
    <property type="match status" value="1"/>
</dbReference>
<evidence type="ECO:0008006" key="5">
    <source>
        <dbReference type="Google" id="ProtNLM"/>
    </source>
</evidence>
<dbReference type="EMBL" id="CCBP010000278">
    <property type="protein sequence ID" value="CDO75535.1"/>
    <property type="molecule type" value="Genomic_DNA"/>
</dbReference>
<dbReference type="PANTHER" id="PTHR24096:SF422">
    <property type="entry name" value="BCDNA.GH02901"/>
    <property type="match status" value="1"/>
</dbReference>
<dbReference type="Gene3D" id="3.40.50.980">
    <property type="match status" value="1"/>
</dbReference>
<keyword evidence="4" id="KW-1185">Reference proteome</keyword>
<feature type="domain" description="AMP-dependent synthetase/ligase" evidence="1">
    <location>
        <begin position="76"/>
        <end position="208"/>
    </location>
</feature>
<evidence type="ECO:0000313" key="4">
    <source>
        <dbReference type="Proteomes" id="UP000029665"/>
    </source>
</evidence>
<evidence type="ECO:0000313" key="3">
    <source>
        <dbReference type="EMBL" id="CDO75535.1"/>
    </source>
</evidence>
<dbReference type="Gene3D" id="3.40.50.12780">
    <property type="entry name" value="N-terminal domain of ligase-like"/>
    <property type="match status" value="1"/>
</dbReference>
<gene>
    <name evidence="3" type="ORF">BN946_scf184776.g1</name>
</gene>
<dbReference type="PANTHER" id="PTHR24096">
    <property type="entry name" value="LONG-CHAIN-FATTY-ACID--COA LIGASE"/>
    <property type="match status" value="1"/>
</dbReference>
<dbReference type="OrthoDB" id="6509636at2759"/>
<dbReference type="AlphaFoldDB" id="A0A060SMA5"/>
<dbReference type="SUPFAM" id="SSF56801">
    <property type="entry name" value="Acetyl-CoA synthetase-like"/>
    <property type="match status" value="1"/>
</dbReference>
<dbReference type="STRING" id="5643.A0A060SMA5"/>
<dbReference type="PROSITE" id="PS00455">
    <property type="entry name" value="AMP_BINDING"/>
    <property type="match status" value="1"/>
</dbReference>
<evidence type="ECO:0000259" key="2">
    <source>
        <dbReference type="Pfam" id="PF13193"/>
    </source>
</evidence>
<evidence type="ECO:0000259" key="1">
    <source>
        <dbReference type="Pfam" id="PF00501"/>
    </source>
</evidence>
<sequence>MDAARAVGLSADRIVLFDPAPGSTIPSVQMLVEQGLKEIEHFKERRLTPGEAKTKLALLLFSSGTTGRPKQFQLERALKSIQRYRVTHLCFVPPMAVLLCKSSIVKNYDLGSVRRFMIGAAPVSVELTDQLVRVLPEACKIGEGYGMTEAATMISMARFENKVGKPGSAGALLPGYVARVVKQDGTLAGYNEPGELQLKSPSLSSGYLNNPQATAETFKDGWLCTGDEVIIDEEKEIYIIDRIKELIKVRGFQVAPAELEGLLLDHPDVADACVVGIPDAYSGELPLAFIVPMPETRARMERDADELLRVKVDILEYVKKHKVYYKHLAGVKFVDVIPKNPSGKLLRRILREQAKTMLAHGDLTVASKAKL</sequence>
<dbReference type="InterPro" id="IPR042099">
    <property type="entry name" value="ANL_N_sf"/>
</dbReference>
<dbReference type="InterPro" id="IPR045851">
    <property type="entry name" value="AMP-bd_C_sf"/>
</dbReference>
<dbReference type="Pfam" id="PF13193">
    <property type="entry name" value="AMP-binding_C"/>
    <property type="match status" value="1"/>
</dbReference>
<dbReference type="OMA" id="AIANIMQ"/>
<protein>
    <recommendedName>
        <fullName evidence="5">AMP-dependent synthetase/ligase domain-containing protein</fullName>
    </recommendedName>
</protein>
<accession>A0A060SMA5</accession>
<dbReference type="Gene3D" id="3.30.300.30">
    <property type="match status" value="1"/>
</dbReference>
<feature type="domain" description="AMP-binding enzyme C-terminal" evidence="2">
    <location>
        <begin position="258"/>
        <end position="344"/>
    </location>
</feature>
<dbReference type="GO" id="GO:0016405">
    <property type="term" value="F:CoA-ligase activity"/>
    <property type="evidence" value="ECO:0007669"/>
    <property type="project" value="TreeGrafter"/>
</dbReference>
<reference evidence="3" key="1">
    <citation type="submission" date="2014-01" db="EMBL/GenBank/DDBJ databases">
        <title>The genome of the white-rot fungus Pycnoporus cinnabarinus: a basidiomycete model with a versatile arsenal for lignocellulosic biomass breakdown.</title>
        <authorList>
            <person name="Levasseur A."/>
            <person name="Lomascolo A."/>
            <person name="Ruiz-Duenas F.J."/>
            <person name="Uzan E."/>
            <person name="Piumi F."/>
            <person name="Kues U."/>
            <person name="Ram A.F.J."/>
            <person name="Murat C."/>
            <person name="Haon M."/>
            <person name="Benoit I."/>
            <person name="Arfi Y."/>
            <person name="Chevret D."/>
            <person name="Drula E."/>
            <person name="Kwon M.J."/>
            <person name="Gouret P."/>
            <person name="Lesage-Meessen L."/>
            <person name="Lombard V."/>
            <person name="Mariette J."/>
            <person name="Noirot C."/>
            <person name="Park J."/>
            <person name="Patyshakuliyeva A."/>
            <person name="Wieneger R.A.B."/>
            <person name="Wosten H.A.B."/>
            <person name="Martin F."/>
            <person name="Coutinho P.M."/>
            <person name="de Vries R."/>
            <person name="Martinez A.T."/>
            <person name="Klopp C."/>
            <person name="Pontarotti P."/>
            <person name="Henrissat B."/>
            <person name="Record E."/>
        </authorList>
    </citation>
    <scope>NUCLEOTIDE SEQUENCE [LARGE SCALE GENOMIC DNA]</scope>
    <source>
        <strain evidence="3">BRFM137</strain>
    </source>
</reference>
<dbReference type="InterPro" id="IPR025110">
    <property type="entry name" value="AMP-bd_C"/>
</dbReference>
<dbReference type="InterPro" id="IPR020845">
    <property type="entry name" value="AMP-binding_CS"/>
</dbReference>